<dbReference type="RefSeq" id="WP_249514866.1">
    <property type="nucleotide sequence ID" value="NZ_CP093366.1"/>
</dbReference>
<reference evidence="2" key="1">
    <citation type="journal article" date="2022" name="Int. J. Syst. Evol. Microbiol.">
        <title>Apilactobacillus apisilvae sp. nov., Nicolia spurrieriana gen. nov. sp. nov., Bombilactobacillus folatiphilus sp. nov. and Bombilactobacillus thymidiniphilus sp. nov., four new lactic acid bacterial isolates from stingless bees Tetragonula carbonaria and Austroplebeia australis.</title>
        <authorList>
            <person name="Oliphant S.A."/>
            <person name="Watson-Haigh N.S."/>
            <person name="Sumby K.M."/>
            <person name="Gardner J."/>
            <person name="Groom S."/>
            <person name="Jiranek V."/>
        </authorList>
    </citation>
    <scope>NUCLEOTIDE SEQUENCE</scope>
    <source>
        <strain evidence="2">SG4_D2</strain>
    </source>
</reference>
<dbReference type="InterPro" id="IPR011856">
    <property type="entry name" value="tRNA_endonuc-like_dom_sf"/>
</dbReference>
<accession>A0ABY4PA16</accession>
<keyword evidence="3" id="KW-1185">Reference proteome</keyword>
<dbReference type="InterPro" id="IPR011335">
    <property type="entry name" value="Restrct_endonuc-II-like"/>
</dbReference>
<protein>
    <recommendedName>
        <fullName evidence="4">VRR-NUC domain-containing protein</fullName>
    </recommendedName>
</protein>
<dbReference type="Gene3D" id="3.40.1350.10">
    <property type="match status" value="1"/>
</dbReference>
<dbReference type="Proteomes" id="UP000831495">
    <property type="component" value="Chromosome"/>
</dbReference>
<keyword evidence="1" id="KW-0378">Hydrolase</keyword>
<gene>
    <name evidence="2" type="ORF">MOO45_02770</name>
</gene>
<sequence length="94" mass="10590">MGREAQLQTKCLNYLKQKRIYCVNVYGSGRTGKGTPDILACVNGQFVAFELKVGSNQMQSDQVIHRKRIWASGGKHYTPRSIEEFKEIINQLGG</sequence>
<evidence type="ECO:0000313" key="3">
    <source>
        <dbReference type="Proteomes" id="UP000831495"/>
    </source>
</evidence>
<dbReference type="SUPFAM" id="SSF52980">
    <property type="entry name" value="Restriction endonuclease-like"/>
    <property type="match status" value="1"/>
</dbReference>
<evidence type="ECO:0000313" key="2">
    <source>
        <dbReference type="EMBL" id="UQS82588.1"/>
    </source>
</evidence>
<organism evidence="2 3">
    <name type="scientific">Bombilactobacillus folatiphilus</name>
    <dbReference type="NCBI Taxonomy" id="2923362"/>
    <lineage>
        <taxon>Bacteria</taxon>
        <taxon>Bacillati</taxon>
        <taxon>Bacillota</taxon>
        <taxon>Bacilli</taxon>
        <taxon>Lactobacillales</taxon>
        <taxon>Lactobacillaceae</taxon>
        <taxon>Bombilactobacillus</taxon>
    </lineage>
</organism>
<evidence type="ECO:0008006" key="4">
    <source>
        <dbReference type="Google" id="ProtNLM"/>
    </source>
</evidence>
<evidence type="ECO:0000256" key="1">
    <source>
        <dbReference type="ARBA" id="ARBA00022801"/>
    </source>
</evidence>
<proteinExistence type="predicted"/>
<name>A0ABY4PA16_9LACO</name>
<dbReference type="EMBL" id="CP093366">
    <property type="protein sequence ID" value="UQS82588.1"/>
    <property type="molecule type" value="Genomic_DNA"/>
</dbReference>